<sequence>MPDLIEQRASDPELSACLCLQQRLSAHRIVEAHMVTSFGGDELK</sequence>
<comment type="caution">
    <text evidence="1">The sequence shown here is derived from an EMBL/GenBank/DDBJ whole genome shotgun (WGS) entry which is preliminary data.</text>
</comment>
<organism evidence="1 2">
    <name type="scientific">Noviherbaspirillum album</name>
    <dbReference type="NCBI Taxonomy" id="3080276"/>
    <lineage>
        <taxon>Bacteria</taxon>
        <taxon>Pseudomonadati</taxon>
        <taxon>Pseudomonadota</taxon>
        <taxon>Betaproteobacteria</taxon>
        <taxon>Burkholderiales</taxon>
        <taxon>Oxalobacteraceae</taxon>
        <taxon>Noviherbaspirillum</taxon>
    </lineage>
</organism>
<reference evidence="1 2" key="1">
    <citation type="submission" date="2023-10" db="EMBL/GenBank/DDBJ databases">
        <title>Noviherbaspirillum sp. CPCC 100848 genome assembly.</title>
        <authorList>
            <person name="Li X.Y."/>
            <person name="Fang X.M."/>
        </authorList>
    </citation>
    <scope>NUCLEOTIDE SEQUENCE [LARGE SCALE GENOMIC DNA]</scope>
    <source>
        <strain evidence="1 2">CPCC 100848</strain>
    </source>
</reference>
<name>A0ABU6J3R0_9BURK</name>
<gene>
    <name evidence="1" type="ORF">RY831_03890</name>
</gene>
<keyword evidence="2" id="KW-1185">Reference proteome</keyword>
<evidence type="ECO:0000313" key="1">
    <source>
        <dbReference type="EMBL" id="MEC4718276.1"/>
    </source>
</evidence>
<evidence type="ECO:0000313" key="2">
    <source>
        <dbReference type="Proteomes" id="UP001352263"/>
    </source>
</evidence>
<dbReference type="Proteomes" id="UP001352263">
    <property type="component" value="Unassembled WGS sequence"/>
</dbReference>
<dbReference type="EMBL" id="JAWIIV010000002">
    <property type="protein sequence ID" value="MEC4718276.1"/>
    <property type="molecule type" value="Genomic_DNA"/>
</dbReference>
<protein>
    <submittedName>
        <fullName evidence="1">Uncharacterized protein</fullName>
    </submittedName>
</protein>
<proteinExistence type="predicted"/>
<accession>A0ABU6J3R0</accession>